<dbReference type="PANTHER" id="PTHR43669:SF3">
    <property type="entry name" value="ALCOHOL DEHYDROGENASE, PUTATIVE (AFU_ORTHOLOGUE AFUA_3G03445)-RELATED"/>
    <property type="match status" value="1"/>
</dbReference>
<dbReference type="InterPro" id="IPR002347">
    <property type="entry name" value="SDR_fam"/>
</dbReference>
<evidence type="ECO:0000256" key="1">
    <source>
        <dbReference type="ARBA" id="ARBA00006484"/>
    </source>
</evidence>
<dbReference type="InterPro" id="IPR020904">
    <property type="entry name" value="Sc_DH/Rdtase_CS"/>
</dbReference>
<gene>
    <name evidence="3" type="ORF">B0I32_106456</name>
</gene>
<evidence type="ECO:0000313" key="3">
    <source>
        <dbReference type="EMBL" id="PRX66316.1"/>
    </source>
</evidence>
<dbReference type="GO" id="GO:0016491">
    <property type="term" value="F:oxidoreductase activity"/>
    <property type="evidence" value="ECO:0007669"/>
    <property type="project" value="UniProtKB-KW"/>
</dbReference>
<dbReference type="NCBIfam" id="NF005559">
    <property type="entry name" value="PRK07231.1"/>
    <property type="match status" value="1"/>
</dbReference>
<dbReference type="SUPFAM" id="SSF51735">
    <property type="entry name" value="NAD(P)-binding Rossmann-fold domains"/>
    <property type="match status" value="1"/>
</dbReference>
<evidence type="ECO:0000256" key="2">
    <source>
        <dbReference type="ARBA" id="ARBA00023002"/>
    </source>
</evidence>
<dbReference type="OrthoDB" id="4380821at2"/>
<organism evidence="3 4">
    <name type="scientific">Nonomuraea fuscirosea</name>
    <dbReference type="NCBI Taxonomy" id="1291556"/>
    <lineage>
        <taxon>Bacteria</taxon>
        <taxon>Bacillati</taxon>
        <taxon>Actinomycetota</taxon>
        <taxon>Actinomycetes</taxon>
        <taxon>Streptosporangiales</taxon>
        <taxon>Streptosporangiaceae</taxon>
        <taxon>Nonomuraea</taxon>
    </lineage>
</organism>
<sequence length="276" mass="28601">MSLDDRFGLHGRTALVTGASRGIGAAVARVFAAAGADVAVLGRSRQDLEAVAAAVRSHGRRAVAVECDVTDAARIESACATVEERLGAVDILVNNVGGPVFQASLLDVRDDGWERVHTLNLTSAFRFVRRLAPGMAERRQGVIVNVGSIAAARPWPEIAAYGAAKAGLRHLTEALAGELGPQGVRVNTVSPAWIDTALNRAYVTDPALSETALDLVPLGRWASPDEVATVVTWLASPGASFVTGADIPVDGGFAVAMPSAARAALSRVRPAEGARA</sequence>
<protein>
    <submittedName>
        <fullName evidence="3">Gluconate 5-dehydrogenase/3-oxoacyl-[acyl-carrier protein] reductase</fullName>
    </submittedName>
</protein>
<comment type="similarity">
    <text evidence="1">Belongs to the short-chain dehydrogenases/reductases (SDR) family.</text>
</comment>
<evidence type="ECO:0000313" key="4">
    <source>
        <dbReference type="Proteomes" id="UP000238312"/>
    </source>
</evidence>
<dbReference type="FunFam" id="3.40.50.720:FF:000084">
    <property type="entry name" value="Short-chain dehydrogenase reductase"/>
    <property type="match status" value="1"/>
</dbReference>
<dbReference type="PRINTS" id="PR00081">
    <property type="entry name" value="GDHRDH"/>
</dbReference>
<dbReference type="Proteomes" id="UP000238312">
    <property type="component" value="Unassembled WGS sequence"/>
</dbReference>
<dbReference type="Gene3D" id="3.40.50.720">
    <property type="entry name" value="NAD(P)-binding Rossmann-like Domain"/>
    <property type="match status" value="1"/>
</dbReference>
<dbReference type="PANTHER" id="PTHR43669">
    <property type="entry name" value="5-KETO-D-GLUCONATE 5-REDUCTASE"/>
    <property type="match status" value="1"/>
</dbReference>
<comment type="caution">
    <text evidence="3">The sequence shown here is derived from an EMBL/GenBank/DDBJ whole genome shotgun (WGS) entry which is preliminary data.</text>
</comment>
<keyword evidence="2" id="KW-0560">Oxidoreductase</keyword>
<keyword evidence="4" id="KW-1185">Reference proteome</keyword>
<reference evidence="3 4" key="1">
    <citation type="submission" date="2018-03" db="EMBL/GenBank/DDBJ databases">
        <title>Genomic Encyclopedia of Type Strains, Phase III (KMG-III): the genomes of soil and plant-associated and newly described type strains.</title>
        <authorList>
            <person name="Whitman W."/>
        </authorList>
    </citation>
    <scope>NUCLEOTIDE SEQUENCE [LARGE SCALE GENOMIC DNA]</scope>
    <source>
        <strain evidence="3 4">CGMCC 4.7104</strain>
    </source>
</reference>
<dbReference type="EMBL" id="PVNG01000006">
    <property type="protein sequence ID" value="PRX66316.1"/>
    <property type="molecule type" value="Genomic_DNA"/>
</dbReference>
<dbReference type="AlphaFoldDB" id="A0A2T0N301"/>
<name>A0A2T0N301_9ACTN</name>
<dbReference type="PROSITE" id="PS00061">
    <property type="entry name" value="ADH_SHORT"/>
    <property type="match status" value="1"/>
</dbReference>
<proteinExistence type="inferred from homology"/>
<dbReference type="PRINTS" id="PR00080">
    <property type="entry name" value="SDRFAMILY"/>
</dbReference>
<accession>A0A2T0N301</accession>
<dbReference type="RefSeq" id="WP_106240075.1">
    <property type="nucleotide sequence ID" value="NZ_PVNG01000006.1"/>
</dbReference>
<dbReference type="Pfam" id="PF13561">
    <property type="entry name" value="adh_short_C2"/>
    <property type="match status" value="1"/>
</dbReference>
<dbReference type="CDD" id="cd05233">
    <property type="entry name" value="SDR_c"/>
    <property type="match status" value="1"/>
</dbReference>
<dbReference type="InterPro" id="IPR036291">
    <property type="entry name" value="NAD(P)-bd_dom_sf"/>
</dbReference>